<gene>
    <name evidence="4 5" type="primary">menG</name>
    <name evidence="5" type="ORF">LPAF129_16760</name>
</gene>
<evidence type="ECO:0000313" key="6">
    <source>
        <dbReference type="Proteomes" id="UP001055149"/>
    </source>
</evidence>
<protein>
    <recommendedName>
        <fullName evidence="4">Demethylmenaquinone methyltransferase</fullName>
        <ecNumber evidence="4">2.1.1.163</ecNumber>
    </recommendedName>
</protein>
<keyword evidence="3 4" id="KW-0949">S-adenosyl-L-methionine</keyword>
<dbReference type="CDD" id="cd02440">
    <property type="entry name" value="AdoMet_MTases"/>
    <property type="match status" value="1"/>
</dbReference>
<dbReference type="HAMAP" id="MF_01813">
    <property type="entry name" value="MenG_UbiE_methyltr"/>
    <property type="match status" value="1"/>
</dbReference>
<dbReference type="Gene3D" id="3.40.50.150">
    <property type="entry name" value="Vaccinia Virus protein VP39"/>
    <property type="match status" value="1"/>
</dbReference>
<evidence type="ECO:0000256" key="1">
    <source>
        <dbReference type="ARBA" id="ARBA00022603"/>
    </source>
</evidence>
<dbReference type="GO" id="GO:0008168">
    <property type="term" value="F:methyltransferase activity"/>
    <property type="evidence" value="ECO:0007669"/>
    <property type="project" value="UniProtKB-KW"/>
</dbReference>
<dbReference type="Pfam" id="PF01209">
    <property type="entry name" value="Ubie_methyltran"/>
    <property type="match status" value="1"/>
</dbReference>
<dbReference type="NCBIfam" id="NF001244">
    <property type="entry name" value="PRK00216.1-5"/>
    <property type="match status" value="1"/>
</dbReference>
<evidence type="ECO:0000256" key="3">
    <source>
        <dbReference type="ARBA" id="ARBA00022691"/>
    </source>
</evidence>
<dbReference type="NCBIfam" id="TIGR01934">
    <property type="entry name" value="MenG_MenH_UbiE"/>
    <property type="match status" value="1"/>
</dbReference>
<comment type="similarity">
    <text evidence="4">Belongs to the class I-like SAM-binding methyltransferase superfamily. MenG/UbiE family.</text>
</comment>
<dbReference type="PANTHER" id="PTHR43591">
    <property type="entry name" value="METHYLTRANSFERASE"/>
    <property type="match status" value="1"/>
</dbReference>
<dbReference type="PROSITE" id="PS51608">
    <property type="entry name" value="SAM_MT_UBIE"/>
    <property type="match status" value="1"/>
</dbReference>
<sequence>MALTNKTPEQDVEDLFDRISNKYDSMNNVITLGMHRKWREQTMKVLRIQPGATVLDLCCGTGDWSIALAQAVGPTGKVYALDFSAEMLKIAEQKVAQAGLADRVTLIQGDAMDLPFPDDQFACVSIGFGLRNVPDAKQVLQEMQRVCQPEGIVACLETSQPEIPVIKKGWDLCFKAVPVLAKVFTDRYDDYDYLQRTTKNFLTARQLLHLFNAVGLQPASYRMFLLGAAALHIGFKK</sequence>
<comment type="caution">
    <text evidence="4">Lacks conserved residue(s) required for the propagation of feature annotation.</text>
</comment>
<dbReference type="Proteomes" id="UP001055149">
    <property type="component" value="Unassembled WGS sequence"/>
</dbReference>
<comment type="caution">
    <text evidence="5">The sequence shown here is derived from an EMBL/GenBank/DDBJ whole genome shotgun (WGS) entry which is preliminary data.</text>
</comment>
<evidence type="ECO:0000313" key="5">
    <source>
        <dbReference type="EMBL" id="GKS81990.1"/>
    </source>
</evidence>
<dbReference type="PANTHER" id="PTHR43591:SF24">
    <property type="entry name" value="2-METHOXY-6-POLYPRENYL-1,4-BENZOQUINOL METHYLASE, MITOCHONDRIAL"/>
    <property type="match status" value="1"/>
</dbReference>
<dbReference type="GO" id="GO:0032259">
    <property type="term" value="P:methylation"/>
    <property type="evidence" value="ECO:0007669"/>
    <property type="project" value="UniProtKB-KW"/>
</dbReference>
<keyword evidence="1 4" id="KW-0489">Methyltransferase</keyword>
<dbReference type="RefSeq" id="WP_244056045.1">
    <property type="nucleotide sequence ID" value="NZ_BQXH01000016.1"/>
</dbReference>
<evidence type="ECO:0000256" key="4">
    <source>
        <dbReference type="HAMAP-Rule" id="MF_01813"/>
    </source>
</evidence>
<organism evidence="5 6">
    <name type="scientific">Ligilactobacillus pabuli</name>
    <dbReference type="NCBI Taxonomy" id="2886039"/>
    <lineage>
        <taxon>Bacteria</taxon>
        <taxon>Bacillati</taxon>
        <taxon>Bacillota</taxon>
        <taxon>Bacilli</taxon>
        <taxon>Lactobacillales</taxon>
        <taxon>Lactobacillaceae</taxon>
        <taxon>Ligilactobacillus</taxon>
    </lineage>
</organism>
<keyword evidence="6" id="KW-1185">Reference proteome</keyword>
<dbReference type="EMBL" id="BQXH01000016">
    <property type="protein sequence ID" value="GKS81990.1"/>
    <property type="molecule type" value="Genomic_DNA"/>
</dbReference>
<reference evidence="5" key="1">
    <citation type="journal article" date="2022" name="Int. J. Syst. Evol. Microbiol.">
        <title>A novel species of lactic acid bacteria, Ligilactobacillus pabuli sp. nov., isolated from alfalfa silage.</title>
        <authorList>
            <person name="Tohno M."/>
            <person name="Tanizawa Y."/>
            <person name="Sawada H."/>
            <person name="Sakamoto M."/>
            <person name="Ohkuma M."/>
            <person name="Kobayashi H."/>
        </authorList>
    </citation>
    <scope>NUCLEOTIDE SEQUENCE</scope>
    <source>
        <strain evidence="5">AF129</strain>
    </source>
</reference>
<comment type="function">
    <text evidence="4">Methyltransferase required for the conversion of demethylmenaquinol (DMKH2) to menaquinol (MKH2).</text>
</comment>
<dbReference type="SUPFAM" id="SSF53335">
    <property type="entry name" value="S-adenosyl-L-methionine-dependent methyltransferases"/>
    <property type="match status" value="1"/>
</dbReference>
<dbReference type="NCBIfam" id="NF001243">
    <property type="entry name" value="PRK00216.1-4"/>
    <property type="match status" value="1"/>
</dbReference>
<keyword evidence="2 4" id="KW-0808">Transferase</keyword>
<feature type="binding site" evidence="4">
    <location>
        <position position="61"/>
    </location>
    <ligand>
        <name>S-adenosyl-L-methionine</name>
        <dbReference type="ChEBI" id="CHEBI:59789"/>
    </ligand>
</feature>
<evidence type="ECO:0000256" key="2">
    <source>
        <dbReference type="ARBA" id="ARBA00022679"/>
    </source>
</evidence>
<dbReference type="InterPro" id="IPR004033">
    <property type="entry name" value="UbiE/COQ5_MeTrFase"/>
</dbReference>
<dbReference type="EC" id="2.1.1.163" evidence="4"/>
<feature type="binding site" evidence="4">
    <location>
        <position position="82"/>
    </location>
    <ligand>
        <name>S-adenosyl-L-methionine</name>
        <dbReference type="ChEBI" id="CHEBI:59789"/>
    </ligand>
</feature>
<proteinExistence type="inferred from homology"/>
<feature type="binding site" evidence="4">
    <location>
        <begin position="110"/>
        <end position="111"/>
    </location>
    <ligand>
        <name>S-adenosyl-L-methionine</name>
        <dbReference type="ChEBI" id="CHEBI:59789"/>
    </ligand>
</feature>
<comment type="pathway">
    <text evidence="4">Quinol/quinone metabolism; menaquinone biosynthesis; menaquinol from 1,4-dihydroxy-2-naphthoate: step 2/2.</text>
</comment>
<keyword evidence="4" id="KW-0474">Menaquinone biosynthesis</keyword>
<name>A0ABQ5JMR0_9LACO</name>
<accession>A0ABQ5JMR0</accession>
<comment type="catalytic activity">
    <reaction evidence="4">
        <text>a 2-demethylmenaquinol + S-adenosyl-L-methionine = a menaquinol + S-adenosyl-L-homocysteine + H(+)</text>
        <dbReference type="Rhea" id="RHEA:42640"/>
        <dbReference type="Rhea" id="RHEA-COMP:9539"/>
        <dbReference type="Rhea" id="RHEA-COMP:9563"/>
        <dbReference type="ChEBI" id="CHEBI:15378"/>
        <dbReference type="ChEBI" id="CHEBI:18151"/>
        <dbReference type="ChEBI" id="CHEBI:55437"/>
        <dbReference type="ChEBI" id="CHEBI:57856"/>
        <dbReference type="ChEBI" id="CHEBI:59789"/>
        <dbReference type="EC" id="2.1.1.163"/>
    </reaction>
</comment>
<dbReference type="InterPro" id="IPR029063">
    <property type="entry name" value="SAM-dependent_MTases_sf"/>
</dbReference>